<evidence type="ECO:0000259" key="4">
    <source>
        <dbReference type="PROSITE" id="PS51123"/>
    </source>
</evidence>
<evidence type="ECO:0000256" key="1">
    <source>
        <dbReference type="PROSITE-ProRule" id="PRU00473"/>
    </source>
</evidence>
<evidence type="ECO:0000313" key="5">
    <source>
        <dbReference type="EMBL" id="SMG15674.1"/>
    </source>
</evidence>
<dbReference type="STRING" id="1028.SAMN05661096_00795"/>
<dbReference type="SUPFAM" id="SSF103088">
    <property type="entry name" value="OmpA-like"/>
    <property type="match status" value="1"/>
</dbReference>
<proteinExistence type="predicted"/>
<keyword evidence="1" id="KW-0472">Membrane</keyword>
<dbReference type="Gene3D" id="3.30.1330.60">
    <property type="entry name" value="OmpA-like domain"/>
    <property type="match status" value="1"/>
</dbReference>
<dbReference type="OrthoDB" id="9815217at2"/>
<dbReference type="CDD" id="cd07185">
    <property type="entry name" value="OmpA_C-like"/>
    <property type="match status" value="1"/>
</dbReference>
<protein>
    <submittedName>
        <fullName evidence="5">Chemotaxis protein MotB</fullName>
    </submittedName>
</protein>
<dbReference type="InterPro" id="IPR050330">
    <property type="entry name" value="Bact_OuterMem_StrucFunc"/>
</dbReference>
<dbReference type="Pfam" id="PF00691">
    <property type="entry name" value="OmpA"/>
    <property type="match status" value="1"/>
</dbReference>
<gene>
    <name evidence="5" type="ORF">SAMN05661096_00795</name>
</gene>
<feature type="coiled-coil region" evidence="2">
    <location>
        <begin position="24"/>
        <end position="170"/>
    </location>
</feature>
<evidence type="ECO:0000256" key="2">
    <source>
        <dbReference type="SAM" id="Coils"/>
    </source>
</evidence>
<sequence>MIVRTIFIALVIFSSAACVTQKKYDELLAEKVKLDAEKMALEDEVQMKVNAIESLEAELTEEKEKLGQVRQAYQNSQNSLDSLKQQYTTLNDYYDKLMSSSGKLNKDLANKEKQLLQMEADLEISKQRNDELAANLAEREERVAELEKVLADKEAAVNALKQKVSEALLNFKENDLTVEVKNGKVYVSLAEQLLFNSGSTVVDAKGVEALKKLAQVLKDNKDVNIVVEGHTDDVPISGNNRYLKDNWDLSVLRATSIVRILTNNGASPERVTAAGKGEFSPKSTNENAEGRKENRRTEIILTPKLDELFQILETN</sequence>
<evidence type="ECO:0000313" key="6">
    <source>
        <dbReference type="Proteomes" id="UP000193804"/>
    </source>
</evidence>
<dbReference type="Gene3D" id="1.10.287.1490">
    <property type="match status" value="1"/>
</dbReference>
<keyword evidence="2" id="KW-0175">Coiled coil</keyword>
<dbReference type="RefSeq" id="WP_085515772.1">
    <property type="nucleotide sequence ID" value="NZ_FXAW01000001.1"/>
</dbReference>
<organism evidence="5 6">
    <name type="scientific">Marivirga sericea</name>
    <dbReference type="NCBI Taxonomy" id="1028"/>
    <lineage>
        <taxon>Bacteria</taxon>
        <taxon>Pseudomonadati</taxon>
        <taxon>Bacteroidota</taxon>
        <taxon>Cytophagia</taxon>
        <taxon>Cytophagales</taxon>
        <taxon>Marivirgaceae</taxon>
        <taxon>Marivirga</taxon>
    </lineage>
</organism>
<reference evidence="6" key="1">
    <citation type="submission" date="2017-04" db="EMBL/GenBank/DDBJ databases">
        <authorList>
            <person name="Varghese N."/>
            <person name="Submissions S."/>
        </authorList>
    </citation>
    <scope>NUCLEOTIDE SEQUENCE [LARGE SCALE GENOMIC DNA]</scope>
    <source>
        <strain evidence="6">DSM 4125</strain>
    </source>
</reference>
<feature type="domain" description="OmpA-like" evidence="4">
    <location>
        <begin position="182"/>
        <end position="305"/>
    </location>
</feature>
<accession>A0A1X7ILG4</accession>
<dbReference type="AlphaFoldDB" id="A0A1X7ILG4"/>
<keyword evidence="6" id="KW-1185">Reference proteome</keyword>
<name>A0A1X7ILG4_9BACT</name>
<dbReference type="PROSITE" id="PS51123">
    <property type="entry name" value="OMPA_2"/>
    <property type="match status" value="1"/>
</dbReference>
<dbReference type="PROSITE" id="PS51257">
    <property type="entry name" value="PROKAR_LIPOPROTEIN"/>
    <property type="match status" value="1"/>
</dbReference>
<dbReference type="GO" id="GO:0016020">
    <property type="term" value="C:membrane"/>
    <property type="evidence" value="ECO:0007669"/>
    <property type="project" value="UniProtKB-UniRule"/>
</dbReference>
<evidence type="ECO:0000256" key="3">
    <source>
        <dbReference type="SAM" id="MobiDB-lite"/>
    </source>
</evidence>
<dbReference type="InterPro" id="IPR036737">
    <property type="entry name" value="OmpA-like_sf"/>
</dbReference>
<dbReference type="Proteomes" id="UP000193804">
    <property type="component" value="Unassembled WGS sequence"/>
</dbReference>
<dbReference type="InterPro" id="IPR006665">
    <property type="entry name" value="OmpA-like"/>
</dbReference>
<dbReference type="EMBL" id="FXAW01000001">
    <property type="protein sequence ID" value="SMG15674.1"/>
    <property type="molecule type" value="Genomic_DNA"/>
</dbReference>
<dbReference type="PANTHER" id="PTHR30329:SF21">
    <property type="entry name" value="LIPOPROTEIN YIAD-RELATED"/>
    <property type="match status" value="1"/>
</dbReference>
<dbReference type="PANTHER" id="PTHR30329">
    <property type="entry name" value="STATOR ELEMENT OF FLAGELLAR MOTOR COMPLEX"/>
    <property type="match status" value="1"/>
</dbReference>
<feature type="region of interest" description="Disordered" evidence="3">
    <location>
        <begin position="271"/>
        <end position="296"/>
    </location>
</feature>
<dbReference type="SUPFAM" id="SSF57997">
    <property type="entry name" value="Tropomyosin"/>
    <property type="match status" value="1"/>
</dbReference>